<protein>
    <submittedName>
        <fullName evidence="1">Uncharacterized protein</fullName>
    </submittedName>
</protein>
<sequence length="136" mass="15226">MVYLYVKNETAIDAESGSWTGIEAMIAIGVEDETDIATDSGTEIAIDINKIGTWIMNEGEIARYERGRDSFYVHTDVRDAGDTQRLYHTEICSLCPPFWEIGLRNIVPDRGRVTSAAAFCRPGRSPPSGRRRSLRK</sequence>
<accession>A0A4C1UY40</accession>
<evidence type="ECO:0000313" key="2">
    <source>
        <dbReference type="Proteomes" id="UP000299102"/>
    </source>
</evidence>
<name>A0A4C1UY40_EUMVA</name>
<reference evidence="1 2" key="1">
    <citation type="journal article" date="2019" name="Commun. Biol.">
        <title>The bagworm genome reveals a unique fibroin gene that provides high tensile strength.</title>
        <authorList>
            <person name="Kono N."/>
            <person name="Nakamura H."/>
            <person name="Ohtoshi R."/>
            <person name="Tomita M."/>
            <person name="Numata K."/>
            <person name="Arakawa K."/>
        </authorList>
    </citation>
    <scope>NUCLEOTIDE SEQUENCE [LARGE SCALE GENOMIC DNA]</scope>
</reference>
<proteinExistence type="predicted"/>
<dbReference type="Proteomes" id="UP000299102">
    <property type="component" value="Unassembled WGS sequence"/>
</dbReference>
<evidence type="ECO:0000313" key="1">
    <source>
        <dbReference type="EMBL" id="GBP31378.1"/>
    </source>
</evidence>
<gene>
    <name evidence="1" type="ORF">EVAR_13498_1</name>
</gene>
<organism evidence="1 2">
    <name type="scientific">Eumeta variegata</name>
    <name type="common">Bagworm moth</name>
    <name type="synonym">Eumeta japonica</name>
    <dbReference type="NCBI Taxonomy" id="151549"/>
    <lineage>
        <taxon>Eukaryota</taxon>
        <taxon>Metazoa</taxon>
        <taxon>Ecdysozoa</taxon>
        <taxon>Arthropoda</taxon>
        <taxon>Hexapoda</taxon>
        <taxon>Insecta</taxon>
        <taxon>Pterygota</taxon>
        <taxon>Neoptera</taxon>
        <taxon>Endopterygota</taxon>
        <taxon>Lepidoptera</taxon>
        <taxon>Glossata</taxon>
        <taxon>Ditrysia</taxon>
        <taxon>Tineoidea</taxon>
        <taxon>Psychidae</taxon>
        <taxon>Oiketicinae</taxon>
        <taxon>Eumeta</taxon>
    </lineage>
</organism>
<comment type="caution">
    <text evidence="1">The sequence shown here is derived from an EMBL/GenBank/DDBJ whole genome shotgun (WGS) entry which is preliminary data.</text>
</comment>
<keyword evidence="2" id="KW-1185">Reference proteome</keyword>
<dbReference type="EMBL" id="BGZK01000245">
    <property type="protein sequence ID" value="GBP31378.1"/>
    <property type="molecule type" value="Genomic_DNA"/>
</dbReference>
<dbReference type="AlphaFoldDB" id="A0A4C1UY40"/>